<evidence type="ECO:0000313" key="6">
    <source>
        <dbReference type="Proteomes" id="UP001341281"/>
    </source>
</evidence>
<dbReference type="PANTHER" id="PTHR33021">
    <property type="entry name" value="BLUE COPPER PROTEIN"/>
    <property type="match status" value="1"/>
</dbReference>
<dbReference type="Pfam" id="PF02298">
    <property type="entry name" value="Cu_bind_like"/>
    <property type="match status" value="1"/>
</dbReference>
<feature type="compositionally biased region" description="Basic and acidic residues" evidence="1">
    <location>
        <begin position="375"/>
        <end position="384"/>
    </location>
</feature>
<dbReference type="AlphaFoldDB" id="A0AAQ3WPF1"/>
<dbReference type="InterPro" id="IPR003245">
    <property type="entry name" value="Phytocyanin_dom"/>
</dbReference>
<keyword evidence="2" id="KW-0812">Transmembrane</keyword>
<feature type="compositionally biased region" description="Basic residues" evidence="1">
    <location>
        <begin position="340"/>
        <end position="353"/>
    </location>
</feature>
<dbReference type="CDD" id="cd11017">
    <property type="entry name" value="Phytocyanin_like_1"/>
    <property type="match status" value="1"/>
</dbReference>
<dbReference type="InterPro" id="IPR008972">
    <property type="entry name" value="Cupredoxin"/>
</dbReference>
<dbReference type="PROSITE" id="PS51485">
    <property type="entry name" value="PHYTOCYANIN"/>
    <property type="match status" value="1"/>
</dbReference>
<feature type="chain" id="PRO_5043046662" description="Phytocyanin domain-containing protein" evidence="3">
    <location>
        <begin position="32"/>
        <end position="396"/>
    </location>
</feature>
<evidence type="ECO:0000259" key="4">
    <source>
        <dbReference type="PROSITE" id="PS51485"/>
    </source>
</evidence>
<keyword evidence="3" id="KW-0732">Signal</keyword>
<keyword evidence="2" id="KW-1133">Transmembrane helix</keyword>
<dbReference type="SUPFAM" id="SSF49503">
    <property type="entry name" value="Cupredoxins"/>
    <property type="match status" value="1"/>
</dbReference>
<organism evidence="5 6">
    <name type="scientific">Paspalum notatum var. saurae</name>
    <dbReference type="NCBI Taxonomy" id="547442"/>
    <lineage>
        <taxon>Eukaryota</taxon>
        <taxon>Viridiplantae</taxon>
        <taxon>Streptophyta</taxon>
        <taxon>Embryophyta</taxon>
        <taxon>Tracheophyta</taxon>
        <taxon>Spermatophyta</taxon>
        <taxon>Magnoliopsida</taxon>
        <taxon>Liliopsida</taxon>
        <taxon>Poales</taxon>
        <taxon>Poaceae</taxon>
        <taxon>PACMAD clade</taxon>
        <taxon>Panicoideae</taxon>
        <taxon>Andropogonodae</taxon>
        <taxon>Paspaleae</taxon>
        <taxon>Paspalinae</taxon>
        <taxon>Paspalum</taxon>
    </lineage>
</organism>
<evidence type="ECO:0000256" key="1">
    <source>
        <dbReference type="SAM" id="MobiDB-lite"/>
    </source>
</evidence>
<reference evidence="5 6" key="1">
    <citation type="submission" date="2024-02" db="EMBL/GenBank/DDBJ databases">
        <title>High-quality chromosome-scale genome assembly of Pensacola bahiagrass (Paspalum notatum Flugge var. saurae).</title>
        <authorList>
            <person name="Vega J.M."/>
            <person name="Podio M."/>
            <person name="Orjuela J."/>
            <person name="Siena L.A."/>
            <person name="Pessino S.C."/>
            <person name="Combes M.C."/>
            <person name="Mariac C."/>
            <person name="Albertini E."/>
            <person name="Pupilli F."/>
            <person name="Ortiz J.P.A."/>
            <person name="Leblanc O."/>
        </authorList>
    </citation>
    <scope>NUCLEOTIDE SEQUENCE [LARGE SCALE GENOMIC DNA]</scope>
    <source>
        <strain evidence="5">R1</strain>
        <tissue evidence="5">Leaf</tissue>
    </source>
</reference>
<feature type="compositionally biased region" description="Low complexity" evidence="1">
    <location>
        <begin position="295"/>
        <end position="305"/>
    </location>
</feature>
<evidence type="ECO:0000313" key="5">
    <source>
        <dbReference type="EMBL" id="WVZ68725.1"/>
    </source>
</evidence>
<dbReference type="GO" id="GO:0009055">
    <property type="term" value="F:electron transfer activity"/>
    <property type="evidence" value="ECO:0007669"/>
    <property type="project" value="InterPro"/>
</dbReference>
<dbReference type="GO" id="GO:0005886">
    <property type="term" value="C:plasma membrane"/>
    <property type="evidence" value="ECO:0007669"/>
    <property type="project" value="TreeGrafter"/>
</dbReference>
<keyword evidence="2" id="KW-0472">Membrane</keyword>
<sequence>MSNNPIHRMATTTRRLLVAVVLLFTVTPALSLGEKFVVGERKHGWAPNVNYTEWAEQHQFHVGDWLGRAAADLAKKRGEKKPLVHADFEYQRDMFDVVQVNETAYAACDGSSPILSYSRGHSFVFRLNRTGRFYFICSRGYCWGGMKLSVLVHPPEPLPPAVTPSSDASRGRAGAASGAWWCAALAALLGVAAAGPLTFRMRELGVPKRNVVERTGRWRYNITPMLCLHALQINAATERRETSNENASFESSAPIGHHDRPSSSSSCGGVSAGADSVAARIQAQYAEPPRPESRASWGAGATAAAEADEKSLEKGWEWAVAAWGPRASGWSGGGACGGAARRRRRRQHARSRPMRPAAAKLCDFAVPLALDLERKQMGRDPVRRERPHRKNRGRWA</sequence>
<feature type="region of interest" description="Disordered" evidence="1">
    <location>
        <begin position="330"/>
        <end position="356"/>
    </location>
</feature>
<dbReference type="Gene3D" id="2.60.40.420">
    <property type="entry name" value="Cupredoxins - blue copper proteins"/>
    <property type="match status" value="1"/>
</dbReference>
<feature type="domain" description="Phytocyanin" evidence="4">
    <location>
        <begin position="34"/>
        <end position="154"/>
    </location>
</feature>
<keyword evidence="6" id="KW-1185">Reference proteome</keyword>
<protein>
    <recommendedName>
        <fullName evidence="4">Phytocyanin domain-containing protein</fullName>
    </recommendedName>
</protein>
<accession>A0AAQ3WPF1</accession>
<feature type="region of interest" description="Disordered" evidence="1">
    <location>
        <begin position="285"/>
        <end position="308"/>
    </location>
</feature>
<proteinExistence type="predicted"/>
<dbReference type="InterPro" id="IPR039391">
    <property type="entry name" value="Phytocyanin-like"/>
</dbReference>
<feature type="compositionally biased region" description="Basic residues" evidence="1">
    <location>
        <begin position="385"/>
        <end position="396"/>
    </location>
</feature>
<name>A0AAQ3WPF1_PASNO</name>
<feature type="region of interest" description="Disordered" evidence="1">
    <location>
        <begin position="375"/>
        <end position="396"/>
    </location>
</feature>
<dbReference type="EMBL" id="CP144748">
    <property type="protein sequence ID" value="WVZ68725.1"/>
    <property type="molecule type" value="Genomic_DNA"/>
</dbReference>
<dbReference type="Proteomes" id="UP001341281">
    <property type="component" value="Chromosome 04"/>
</dbReference>
<feature type="non-terminal residue" evidence="5">
    <location>
        <position position="396"/>
    </location>
</feature>
<feature type="compositionally biased region" description="Low complexity" evidence="1">
    <location>
        <begin position="262"/>
        <end position="271"/>
    </location>
</feature>
<gene>
    <name evidence="5" type="ORF">U9M48_017629</name>
</gene>
<feature type="transmembrane region" description="Helical" evidence="2">
    <location>
        <begin position="178"/>
        <end position="199"/>
    </location>
</feature>
<evidence type="ECO:0000256" key="3">
    <source>
        <dbReference type="SAM" id="SignalP"/>
    </source>
</evidence>
<dbReference type="PANTHER" id="PTHR33021:SF214">
    <property type="entry name" value="BLUE COPPER PROTEIN"/>
    <property type="match status" value="1"/>
</dbReference>
<evidence type="ECO:0000256" key="2">
    <source>
        <dbReference type="SAM" id="Phobius"/>
    </source>
</evidence>
<feature type="region of interest" description="Disordered" evidence="1">
    <location>
        <begin position="239"/>
        <end position="271"/>
    </location>
</feature>
<feature type="signal peptide" evidence="3">
    <location>
        <begin position="1"/>
        <end position="31"/>
    </location>
</feature>